<dbReference type="STRING" id="981085.W9QF08"/>
<dbReference type="GO" id="GO:0005096">
    <property type="term" value="F:GTPase activator activity"/>
    <property type="evidence" value="ECO:0007669"/>
    <property type="project" value="InterPro"/>
</dbReference>
<dbReference type="PANTHER" id="PTHR46085:SF4">
    <property type="entry name" value="ADP-RIBOSYLATION FACTOR GTPASE-ACTIVATING PROTEIN AGD14-RELATED"/>
    <property type="match status" value="1"/>
</dbReference>
<dbReference type="AlphaFoldDB" id="W9QF08"/>
<dbReference type="PANTHER" id="PTHR46085">
    <property type="entry name" value="ARFGAP/RECO-RELATED"/>
    <property type="match status" value="1"/>
</dbReference>
<reference evidence="4" key="1">
    <citation type="submission" date="2013-01" db="EMBL/GenBank/DDBJ databases">
        <title>Draft Genome Sequence of a Mulberry Tree, Morus notabilis C.K. Schneid.</title>
        <authorList>
            <person name="He N."/>
            <person name="Zhao S."/>
        </authorList>
    </citation>
    <scope>NUCLEOTIDE SEQUENCE</scope>
</reference>
<dbReference type="InterPro" id="IPR038508">
    <property type="entry name" value="ArfGAP_dom_sf"/>
</dbReference>
<proteinExistence type="predicted"/>
<dbReference type="Gene3D" id="1.10.220.150">
    <property type="entry name" value="Arf GTPase activating protein"/>
    <property type="match status" value="1"/>
</dbReference>
<feature type="compositionally biased region" description="Polar residues" evidence="1">
    <location>
        <begin position="349"/>
        <end position="367"/>
    </location>
</feature>
<feature type="region of interest" description="Disordered" evidence="1">
    <location>
        <begin position="145"/>
        <end position="201"/>
    </location>
</feature>
<evidence type="ECO:0000256" key="1">
    <source>
        <dbReference type="SAM" id="MobiDB-lite"/>
    </source>
</evidence>
<accession>W9QF08</accession>
<feature type="domain" description="Arf-GAP" evidence="2">
    <location>
        <begin position="1"/>
        <end position="58"/>
    </location>
</feature>
<keyword evidence="4" id="KW-1185">Reference proteome</keyword>
<evidence type="ECO:0000313" key="4">
    <source>
        <dbReference type="Proteomes" id="UP000030645"/>
    </source>
</evidence>
<sequence>MAKFTSEEVEALQNGGNQRAREIYLKDWDLQRQRLLDSSDADKIRQFIKDVYVDRRYAGGKPSDKPPRDMQARDIWDLNSFSNPPYDYQYEDRRYGKQVAALTRKPGSDRGGYGGKVSGFVYSPDRLSEQMYDDRFANEDSFSRVSDYSVSSGGDPFRSGTQSPNFQKDIGFSSPTFQPSRGVSSEDLRSQARFPERSRSAGSFGSIDSNFMSQKSFNSGGFTDDVLKSEQAADTFQERSSFPGSSVPGRSDSLDLFKAPTIPKTVYSAAPVDLFKLPEAPSALSPPSLVSSASSANEFQPTQTSPTYLECFAVAAQPESTKISNEILREFSVPKSEGWATFDVPQPSTPISSNEKISPTGLPSGSRGSVGKVDMFSSLDTSMQWPSVQNSSSDVSSNISSAWNDSLLDLIAPNATRTQESEQLWNAFEDSLGQPHFEDIKQNGALLVGTDKVSSAVNQQLGLTAFEISSSNSMQRTSSHGEPPAPVSSSLVMGPSCTPPMLPLMGEMESHSTDRESTNPFDIPYDSELEENNMFMDMSSLQAALPNDQLSSSFLGGVSQSWFPPNSVTPYIPSAGQGRPVLSNARAANLLISGSSEL</sequence>
<dbReference type="Proteomes" id="UP000030645">
    <property type="component" value="Unassembled WGS sequence"/>
</dbReference>
<dbReference type="eggNOG" id="KOG0702">
    <property type="taxonomic scope" value="Eukaryota"/>
</dbReference>
<dbReference type="InterPro" id="IPR001164">
    <property type="entry name" value="ArfGAP_dom"/>
</dbReference>
<dbReference type="EMBL" id="KE343521">
    <property type="protein sequence ID" value="EXB32133.1"/>
    <property type="molecule type" value="Genomic_DNA"/>
</dbReference>
<organism evidence="3 4">
    <name type="scientific">Morus notabilis</name>
    <dbReference type="NCBI Taxonomy" id="981085"/>
    <lineage>
        <taxon>Eukaryota</taxon>
        <taxon>Viridiplantae</taxon>
        <taxon>Streptophyta</taxon>
        <taxon>Embryophyta</taxon>
        <taxon>Tracheophyta</taxon>
        <taxon>Spermatophyta</taxon>
        <taxon>Magnoliopsida</taxon>
        <taxon>eudicotyledons</taxon>
        <taxon>Gunneridae</taxon>
        <taxon>Pentapetalae</taxon>
        <taxon>rosids</taxon>
        <taxon>fabids</taxon>
        <taxon>Rosales</taxon>
        <taxon>Moraceae</taxon>
        <taxon>Moreae</taxon>
        <taxon>Morus</taxon>
    </lineage>
</organism>
<dbReference type="InterPro" id="IPR044820">
    <property type="entry name" value="AGD14-like"/>
</dbReference>
<dbReference type="InterPro" id="IPR037278">
    <property type="entry name" value="ARFGAP/RecO"/>
</dbReference>
<feature type="region of interest" description="Disordered" evidence="1">
    <location>
        <begin position="345"/>
        <end position="369"/>
    </location>
</feature>
<feature type="compositionally biased region" description="Low complexity" evidence="1">
    <location>
        <begin position="145"/>
        <end position="155"/>
    </location>
</feature>
<protein>
    <recommendedName>
        <fullName evidence="2">Arf-GAP domain-containing protein</fullName>
    </recommendedName>
</protein>
<dbReference type="SUPFAM" id="SSF57863">
    <property type="entry name" value="ArfGap/RecO-like zinc finger"/>
    <property type="match status" value="1"/>
</dbReference>
<evidence type="ECO:0000259" key="2">
    <source>
        <dbReference type="Pfam" id="PF01412"/>
    </source>
</evidence>
<dbReference type="Pfam" id="PF01412">
    <property type="entry name" value="ArfGap"/>
    <property type="match status" value="1"/>
</dbReference>
<feature type="compositionally biased region" description="Basic and acidic residues" evidence="1">
    <location>
        <begin position="184"/>
        <end position="199"/>
    </location>
</feature>
<name>W9QF08_9ROSA</name>
<evidence type="ECO:0000313" key="3">
    <source>
        <dbReference type="EMBL" id="EXB32133.1"/>
    </source>
</evidence>
<feature type="compositionally biased region" description="Polar residues" evidence="1">
    <location>
        <begin position="173"/>
        <end position="183"/>
    </location>
</feature>
<gene>
    <name evidence="3" type="ORF">L484_004147</name>
</gene>